<protein>
    <submittedName>
        <fullName evidence="1">Uncharacterized protein</fullName>
    </submittedName>
</protein>
<accession>A0ABT1SFP7</accession>
<comment type="caution">
    <text evidence="1">The sequence shown here is derived from an EMBL/GenBank/DDBJ whole genome shotgun (WGS) entry which is preliminary data.</text>
</comment>
<evidence type="ECO:0000313" key="2">
    <source>
        <dbReference type="Proteomes" id="UP001524478"/>
    </source>
</evidence>
<keyword evidence="2" id="KW-1185">Reference proteome</keyword>
<organism evidence="1 2">
    <name type="scientific">Tissierella carlieri</name>
    <dbReference type="NCBI Taxonomy" id="689904"/>
    <lineage>
        <taxon>Bacteria</taxon>
        <taxon>Bacillati</taxon>
        <taxon>Bacillota</taxon>
        <taxon>Tissierellia</taxon>
        <taxon>Tissierellales</taxon>
        <taxon>Tissierellaceae</taxon>
        <taxon>Tissierella</taxon>
    </lineage>
</organism>
<dbReference type="EMBL" id="JANGAC010000020">
    <property type="protein sequence ID" value="MCQ4925309.1"/>
    <property type="molecule type" value="Genomic_DNA"/>
</dbReference>
<gene>
    <name evidence="1" type="ORF">NE686_19550</name>
</gene>
<dbReference type="Proteomes" id="UP001524478">
    <property type="component" value="Unassembled WGS sequence"/>
</dbReference>
<dbReference type="RefSeq" id="WP_256312811.1">
    <property type="nucleotide sequence ID" value="NZ_JANGAC010000020.1"/>
</dbReference>
<proteinExistence type="predicted"/>
<evidence type="ECO:0000313" key="1">
    <source>
        <dbReference type="EMBL" id="MCQ4925309.1"/>
    </source>
</evidence>
<sequence length="119" mass="13985">MPVGGYPLQWYEDELYRRTGSKKGNKWHRTNLLQHKLYKGVGGMEARVKQVVENEPVEVMKIENTTIKIFISEFAYKTDEEVEDSEYRMGDIWVDAYLNGRYDAEMLEKLGPFEMIKIA</sequence>
<name>A0ABT1SFP7_9FIRM</name>
<reference evidence="1 2" key="1">
    <citation type="submission" date="2022-06" db="EMBL/GenBank/DDBJ databases">
        <title>Isolation of gut microbiota from human fecal samples.</title>
        <authorList>
            <person name="Pamer E.G."/>
            <person name="Barat B."/>
            <person name="Waligurski E."/>
            <person name="Medina S."/>
            <person name="Paddock L."/>
            <person name="Mostad J."/>
        </authorList>
    </citation>
    <scope>NUCLEOTIDE SEQUENCE [LARGE SCALE GENOMIC DNA]</scope>
    <source>
        <strain evidence="1 2">DFI.7.95</strain>
    </source>
</reference>